<organism evidence="1">
    <name type="scientific">marine sediment metagenome</name>
    <dbReference type="NCBI Taxonomy" id="412755"/>
    <lineage>
        <taxon>unclassified sequences</taxon>
        <taxon>metagenomes</taxon>
        <taxon>ecological metagenomes</taxon>
    </lineage>
</organism>
<dbReference type="AlphaFoldDB" id="A0A0F9AXX1"/>
<reference evidence="1" key="1">
    <citation type="journal article" date="2015" name="Nature">
        <title>Complex archaea that bridge the gap between prokaryotes and eukaryotes.</title>
        <authorList>
            <person name="Spang A."/>
            <person name="Saw J.H."/>
            <person name="Jorgensen S.L."/>
            <person name="Zaremba-Niedzwiedzka K."/>
            <person name="Martijn J."/>
            <person name="Lind A.E."/>
            <person name="van Eijk R."/>
            <person name="Schleper C."/>
            <person name="Guy L."/>
            <person name="Ettema T.J."/>
        </authorList>
    </citation>
    <scope>NUCLEOTIDE SEQUENCE</scope>
</reference>
<gene>
    <name evidence="1" type="ORF">LCGC14_2795490</name>
</gene>
<dbReference type="EMBL" id="LAZR01052320">
    <property type="protein sequence ID" value="KKK83229.1"/>
    <property type="molecule type" value="Genomic_DNA"/>
</dbReference>
<evidence type="ECO:0000313" key="1">
    <source>
        <dbReference type="EMBL" id="KKK83229.1"/>
    </source>
</evidence>
<comment type="caution">
    <text evidence="1">The sequence shown here is derived from an EMBL/GenBank/DDBJ whole genome shotgun (WGS) entry which is preliminary data.</text>
</comment>
<protein>
    <submittedName>
        <fullName evidence="1">Uncharacterized protein</fullName>
    </submittedName>
</protein>
<accession>A0A0F9AXX1</accession>
<name>A0A0F9AXX1_9ZZZZ</name>
<proteinExistence type="predicted"/>
<sequence length="106" mass="12013">MGGAARRHSIVRDMGKASSLQTHIAYRARARTAYQCVLMIFTHLVNQSESALSDLRRPNMTRTTVPAFVRTAHETVYRYASCVSDGQGDGPSLFEDRTQSWERCRF</sequence>